<evidence type="ECO:0000256" key="1">
    <source>
        <dbReference type="SAM" id="SignalP"/>
    </source>
</evidence>
<proteinExistence type="predicted"/>
<dbReference type="Proteomes" id="UP000314294">
    <property type="component" value="Unassembled WGS sequence"/>
</dbReference>
<organism evidence="2 3">
    <name type="scientific">Liparis tanakae</name>
    <name type="common">Tanaka's snailfish</name>
    <dbReference type="NCBI Taxonomy" id="230148"/>
    <lineage>
        <taxon>Eukaryota</taxon>
        <taxon>Metazoa</taxon>
        <taxon>Chordata</taxon>
        <taxon>Craniata</taxon>
        <taxon>Vertebrata</taxon>
        <taxon>Euteleostomi</taxon>
        <taxon>Actinopterygii</taxon>
        <taxon>Neopterygii</taxon>
        <taxon>Teleostei</taxon>
        <taxon>Neoteleostei</taxon>
        <taxon>Acanthomorphata</taxon>
        <taxon>Eupercaria</taxon>
        <taxon>Perciformes</taxon>
        <taxon>Cottioidei</taxon>
        <taxon>Cottales</taxon>
        <taxon>Liparidae</taxon>
        <taxon>Liparis</taxon>
    </lineage>
</organism>
<feature type="signal peptide" evidence="1">
    <location>
        <begin position="1"/>
        <end position="21"/>
    </location>
</feature>
<comment type="caution">
    <text evidence="2">The sequence shown here is derived from an EMBL/GenBank/DDBJ whole genome shotgun (WGS) entry which is preliminary data.</text>
</comment>
<sequence>MLMMMMMMMMLLMMMMMMVLIRLVGDVEVEGSDGNSLKKDSVTSVEPKDKIVRLVSFKRTVSKEEADQYTRLGLRYTSVTGRSASPLDKPTSGQRLRDRNMYLFADFRAAAIIFSANCSLMSAVSSGLHIAPDPSSHLSDPVCLQLVPRPKQPHPTPASHCAEEQPIIPSYACHVHARGNQTRAAAIVDTCAQGERRSRLRLARVLRKDMMPEPPVPLCSNAMGALLIISPSDSCLWLLSVLSCRAWAAGTVMKRLTTLMW</sequence>
<gene>
    <name evidence="2" type="ORF">EYF80_015543</name>
</gene>
<keyword evidence="1" id="KW-0732">Signal</keyword>
<dbReference type="EMBL" id="SRLO01000116">
    <property type="protein sequence ID" value="TNN74300.1"/>
    <property type="molecule type" value="Genomic_DNA"/>
</dbReference>
<feature type="chain" id="PRO_5021361777" evidence="1">
    <location>
        <begin position="22"/>
        <end position="261"/>
    </location>
</feature>
<keyword evidence="3" id="KW-1185">Reference proteome</keyword>
<evidence type="ECO:0000313" key="3">
    <source>
        <dbReference type="Proteomes" id="UP000314294"/>
    </source>
</evidence>
<accession>A0A4Z2I8V5</accession>
<evidence type="ECO:0000313" key="2">
    <source>
        <dbReference type="EMBL" id="TNN74300.1"/>
    </source>
</evidence>
<reference evidence="2 3" key="1">
    <citation type="submission" date="2019-03" db="EMBL/GenBank/DDBJ databases">
        <title>First draft genome of Liparis tanakae, snailfish: a comprehensive survey of snailfish specific genes.</title>
        <authorList>
            <person name="Kim W."/>
            <person name="Song I."/>
            <person name="Jeong J.-H."/>
            <person name="Kim D."/>
            <person name="Kim S."/>
            <person name="Ryu S."/>
            <person name="Song J.Y."/>
            <person name="Lee S.K."/>
        </authorList>
    </citation>
    <scope>NUCLEOTIDE SEQUENCE [LARGE SCALE GENOMIC DNA]</scope>
    <source>
        <tissue evidence="2">Muscle</tissue>
    </source>
</reference>
<name>A0A4Z2I8V5_9TELE</name>
<dbReference type="AlphaFoldDB" id="A0A4Z2I8V5"/>
<protein>
    <submittedName>
        <fullName evidence="2">Uncharacterized protein</fullName>
    </submittedName>
</protein>